<gene>
    <name evidence="6" type="ORF">PPROV_000646100</name>
</gene>
<dbReference type="Proteomes" id="UP000660262">
    <property type="component" value="Unassembled WGS sequence"/>
</dbReference>
<dbReference type="OrthoDB" id="2110451at2759"/>
<evidence type="ECO:0000256" key="3">
    <source>
        <dbReference type="ARBA" id="ARBA00022786"/>
    </source>
</evidence>
<evidence type="ECO:0000313" key="6">
    <source>
        <dbReference type="EMBL" id="GHP07719.1"/>
    </source>
</evidence>
<sequence>MKGRRRGRKVGLTYIPSHAPDLSPVSLLGFQRFPLRHPPQPPRLFRANQPCSTSTHPTSIMDGGDDEAFAVVREIVTSAAVHRLAWCHSMDLLAVATVEGAVAVYRLGGQRLWHMLSPGGARTDAIAWSPDGGKLALGRSDGTWAVHDSSTGSEVSRPGGVVRSWNAASKDVASSSSASVCAMTWCAAPDEGEAPPVDENDPEMSPLELLWSYDYDAGRVHPAPFPRSDSDGGDGVANDVVDANGSGKIANQISQLSSPVLAPNSWTLLAVARSDGNVEVFSDASFPLFNVHDAKVAQAGAATAARAAADAASQAAFAGSLGSLLKGQRYAALDAARTYAVHAHAAYVSLEAARHALAQSARSCAGALGMLDDSIVDVVHTALDAQRGMVGGALEHALIAAIDDEESAEAEASTGQLAARARARRRCHLVLLTALHAGVQSIESFAQLLCPGGKLAEGQIKKLLRSLEERGASLHELLASGVRPNLEACCVHASRVAEVLRMRMPTDPSTKFSALAEGFEACADWCVGALASAECARVRAARLAANHKAILCWLLRSSRELANVGISDGTDGVAGAVLANVPTPSNPSTPGGAAAPRARGAQGGFVARIAAAARAAAMSSRGLGRKFDVKGIAAALDEAFGTEMGDGASLLSELEEDAVTVPGGALSFAKRAMASSAEAASSTGGALATCGATRRAAVLEASVSLAPAHALSMPLTAAVARARDCLFGSLADVHTKLAPEATALETTAQKLPSPPVAPKLNDRCLDVDYYKSGAVACISWVSADDASGDVVLSLHGGEEEDDDDEDRKRTVFRGVSRASVSTAQFNVSMSRGLAAVAVGSCVAMLDLED</sequence>
<keyword evidence="2" id="KW-0498">Mitosis</keyword>
<dbReference type="InterPro" id="IPR015943">
    <property type="entry name" value="WD40/YVTN_repeat-like_dom_sf"/>
</dbReference>
<evidence type="ECO:0000256" key="1">
    <source>
        <dbReference type="ARBA" id="ARBA00022618"/>
    </source>
</evidence>
<dbReference type="GO" id="GO:0031145">
    <property type="term" value="P:anaphase-promoting complex-dependent catabolic process"/>
    <property type="evidence" value="ECO:0007669"/>
    <property type="project" value="InterPro"/>
</dbReference>
<dbReference type="PANTHER" id="PTHR13260">
    <property type="entry name" value="ANAPHASE PROMOTING COMPLEX SUBUNIT 4 APC4"/>
    <property type="match status" value="1"/>
</dbReference>
<dbReference type="Pfam" id="PF12894">
    <property type="entry name" value="ANAPC4_WD40"/>
    <property type="match status" value="1"/>
</dbReference>
<feature type="domain" description="Anaphase-promoting complex subunit 4-like WD40" evidence="5">
    <location>
        <begin position="84"/>
        <end position="157"/>
    </location>
</feature>
<dbReference type="EMBL" id="BNJQ01000018">
    <property type="protein sequence ID" value="GHP07719.1"/>
    <property type="molecule type" value="Genomic_DNA"/>
</dbReference>
<dbReference type="AlphaFoldDB" id="A0A830HRV3"/>
<keyword evidence="7" id="KW-1185">Reference proteome</keyword>
<dbReference type="InterPro" id="IPR011044">
    <property type="entry name" value="Quino_amine_DH_bsu"/>
</dbReference>
<accession>A0A830HRV3</accession>
<reference evidence="6" key="1">
    <citation type="submission" date="2020-10" db="EMBL/GenBank/DDBJ databases">
        <title>Unveiling of a novel bifunctional photoreceptor, Dualchrome1, isolated from a cosmopolitan green alga.</title>
        <authorList>
            <person name="Suzuki S."/>
            <person name="Kawachi M."/>
        </authorList>
    </citation>
    <scope>NUCLEOTIDE SEQUENCE</scope>
    <source>
        <strain evidence="6">NIES 2893</strain>
    </source>
</reference>
<evidence type="ECO:0000256" key="4">
    <source>
        <dbReference type="ARBA" id="ARBA00023306"/>
    </source>
</evidence>
<comment type="caution">
    <text evidence="6">The sequence shown here is derived from an EMBL/GenBank/DDBJ whole genome shotgun (WGS) entry which is preliminary data.</text>
</comment>
<keyword evidence="3" id="KW-0833">Ubl conjugation pathway</keyword>
<proteinExistence type="predicted"/>
<dbReference type="SUPFAM" id="SSF50969">
    <property type="entry name" value="YVTN repeat-like/Quinoprotein amine dehydrogenase"/>
    <property type="match status" value="1"/>
</dbReference>
<dbReference type="PANTHER" id="PTHR13260:SF0">
    <property type="entry name" value="ANAPHASE-PROMOTING COMPLEX SUBUNIT 4"/>
    <property type="match status" value="1"/>
</dbReference>
<evidence type="ECO:0000313" key="7">
    <source>
        <dbReference type="Proteomes" id="UP000660262"/>
    </source>
</evidence>
<name>A0A830HRV3_9CHLO</name>
<dbReference type="GO" id="GO:0005680">
    <property type="term" value="C:anaphase-promoting complex"/>
    <property type="evidence" value="ECO:0007669"/>
    <property type="project" value="InterPro"/>
</dbReference>
<dbReference type="GO" id="GO:0070979">
    <property type="term" value="P:protein K11-linked ubiquitination"/>
    <property type="evidence" value="ECO:0007669"/>
    <property type="project" value="TreeGrafter"/>
</dbReference>
<dbReference type="InterPro" id="IPR024977">
    <property type="entry name" value="Apc4-like_WD40_dom"/>
</dbReference>
<dbReference type="GO" id="GO:0034399">
    <property type="term" value="C:nuclear periphery"/>
    <property type="evidence" value="ECO:0007669"/>
    <property type="project" value="TreeGrafter"/>
</dbReference>
<keyword evidence="1" id="KW-0132">Cell division</keyword>
<organism evidence="6 7">
    <name type="scientific">Pycnococcus provasolii</name>
    <dbReference type="NCBI Taxonomy" id="41880"/>
    <lineage>
        <taxon>Eukaryota</taxon>
        <taxon>Viridiplantae</taxon>
        <taxon>Chlorophyta</taxon>
        <taxon>Pseudoscourfieldiophyceae</taxon>
        <taxon>Pseudoscourfieldiales</taxon>
        <taxon>Pycnococcaceae</taxon>
        <taxon>Pycnococcus</taxon>
    </lineage>
</organism>
<keyword evidence="4" id="KW-0131">Cell cycle</keyword>
<evidence type="ECO:0000256" key="2">
    <source>
        <dbReference type="ARBA" id="ARBA00022776"/>
    </source>
</evidence>
<evidence type="ECO:0000259" key="5">
    <source>
        <dbReference type="Pfam" id="PF12894"/>
    </source>
</evidence>
<dbReference type="GO" id="GO:0051301">
    <property type="term" value="P:cell division"/>
    <property type="evidence" value="ECO:0007669"/>
    <property type="project" value="UniProtKB-KW"/>
</dbReference>
<protein>
    <submittedName>
        <fullName evidence="6">Anaphase promoting complex subunit 4</fullName>
    </submittedName>
</protein>
<dbReference type="InterPro" id="IPR024789">
    <property type="entry name" value="APC4"/>
</dbReference>
<dbReference type="Gene3D" id="2.130.10.10">
    <property type="entry name" value="YVTN repeat-like/Quinoprotein amine dehydrogenase"/>
    <property type="match status" value="1"/>
</dbReference>